<dbReference type="Proteomes" id="UP000655830">
    <property type="component" value="Unassembled WGS sequence"/>
</dbReference>
<evidence type="ECO:0000313" key="2">
    <source>
        <dbReference type="Proteomes" id="UP000655830"/>
    </source>
</evidence>
<reference evidence="1" key="1">
    <citation type="submission" date="2020-08" db="EMBL/GenBank/DDBJ databases">
        <title>Genome public.</title>
        <authorList>
            <person name="Liu C."/>
            <person name="Sun Q."/>
        </authorList>
    </citation>
    <scope>NUCLEOTIDE SEQUENCE</scope>
    <source>
        <strain evidence="1">NSJ-12</strain>
    </source>
</reference>
<sequence>MKKSVYSIVLMDDVVEAIDALAYRLGTSRSNLINQILAEKVALITPEMQMRNVFNEVEKLLDGYSHFQIQPQAADSMMSIRSVLRYKYNPTIRYAITLDRSAGSRIGELKVISRTQSDVLQKYLSHFFELWTMQEKQVKLPGWQIDQGGKWMRELIKQDDRICEGEQIASAIADYIKAVDKGIKIYFQYIDNIPYLNRELSNHFNTYIQSSLILV</sequence>
<gene>
    <name evidence="1" type="ORF">H8718_00540</name>
</gene>
<dbReference type="AlphaFoldDB" id="A0A926EG88"/>
<proteinExistence type="predicted"/>
<dbReference type="EMBL" id="JACRSY010000001">
    <property type="protein sequence ID" value="MBC8578025.1"/>
    <property type="molecule type" value="Genomic_DNA"/>
</dbReference>
<dbReference type="RefSeq" id="WP_249331127.1">
    <property type="nucleotide sequence ID" value="NZ_JACRSY010000001.1"/>
</dbReference>
<comment type="caution">
    <text evidence="1">The sequence shown here is derived from an EMBL/GenBank/DDBJ whole genome shotgun (WGS) entry which is preliminary data.</text>
</comment>
<protein>
    <recommendedName>
        <fullName evidence="3">Ribbon-helix-helix protein CopG domain-containing protein</fullName>
    </recommendedName>
</protein>
<evidence type="ECO:0008006" key="3">
    <source>
        <dbReference type="Google" id="ProtNLM"/>
    </source>
</evidence>
<name>A0A926EG88_9FIRM</name>
<keyword evidence="2" id="KW-1185">Reference proteome</keyword>
<evidence type="ECO:0000313" key="1">
    <source>
        <dbReference type="EMBL" id="MBC8578025.1"/>
    </source>
</evidence>
<organism evidence="1 2">
    <name type="scientific">Zhenhengia yiwuensis</name>
    <dbReference type="NCBI Taxonomy" id="2763666"/>
    <lineage>
        <taxon>Bacteria</taxon>
        <taxon>Bacillati</taxon>
        <taxon>Bacillota</taxon>
        <taxon>Clostridia</taxon>
        <taxon>Lachnospirales</taxon>
        <taxon>Lachnospiraceae</taxon>
        <taxon>Zhenhengia</taxon>
    </lineage>
</organism>
<accession>A0A926EG88</accession>